<dbReference type="OrthoDB" id="9801249at2"/>
<proteinExistence type="inferred from homology"/>
<dbReference type="Pfam" id="PF00291">
    <property type="entry name" value="PALP"/>
    <property type="match status" value="1"/>
</dbReference>
<feature type="domain" description="Tryptophan synthase beta chain-like PALP" evidence="6">
    <location>
        <begin position="14"/>
        <end position="327"/>
    </location>
</feature>
<dbReference type="PANTHER" id="PTHR43780">
    <property type="entry name" value="1-AMINOCYCLOPROPANE-1-CARBOXYLATE DEAMINASE-RELATED"/>
    <property type="match status" value="1"/>
</dbReference>
<keyword evidence="8" id="KW-1185">Reference proteome</keyword>
<dbReference type="AlphaFoldDB" id="A0A2W4EWB9"/>
<comment type="similarity">
    <text evidence="2">Belongs to the ACC deaminase/D-cysteine desulfhydrase family.</text>
</comment>
<dbReference type="EMBL" id="PCDP01000029">
    <property type="protein sequence ID" value="PZM14903.1"/>
    <property type="molecule type" value="Genomic_DNA"/>
</dbReference>
<comment type="caution">
    <text evidence="7">The sequence shown here is derived from an EMBL/GenBank/DDBJ whole genome shotgun (WGS) entry which is preliminary data.</text>
</comment>
<evidence type="ECO:0000313" key="8">
    <source>
        <dbReference type="Proteomes" id="UP000248925"/>
    </source>
</evidence>
<evidence type="ECO:0000256" key="5">
    <source>
        <dbReference type="PIRSR" id="PIRSR006278-2"/>
    </source>
</evidence>
<dbReference type="PIRSF" id="PIRSF006278">
    <property type="entry name" value="ACCD_DCysDesulf"/>
    <property type="match status" value="1"/>
</dbReference>
<feature type="active site" description="Nucleophile" evidence="4">
    <location>
        <position position="84"/>
    </location>
</feature>
<dbReference type="Proteomes" id="UP000248925">
    <property type="component" value="Unassembled WGS sequence"/>
</dbReference>
<evidence type="ECO:0000313" key="7">
    <source>
        <dbReference type="EMBL" id="PZM14903.1"/>
    </source>
</evidence>
<organism evidence="7 8">
    <name type="scientific">Rhizobium tubonense</name>
    <dbReference type="NCBI Taxonomy" id="484088"/>
    <lineage>
        <taxon>Bacteria</taxon>
        <taxon>Pseudomonadati</taxon>
        <taxon>Pseudomonadota</taxon>
        <taxon>Alphaproteobacteria</taxon>
        <taxon>Hyphomicrobiales</taxon>
        <taxon>Rhizobiaceae</taxon>
        <taxon>Rhizobium/Agrobacterium group</taxon>
        <taxon>Rhizobium</taxon>
    </lineage>
</organism>
<accession>A0A2W4EWB9</accession>
<dbReference type="RefSeq" id="WP_111159992.1">
    <property type="nucleotide sequence ID" value="NZ_PCDP01000029.1"/>
</dbReference>
<dbReference type="GO" id="GO:0019148">
    <property type="term" value="F:D-cysteine desulfhydrase activity"/>
    <property type="evidence" value="ECO:0007669"/>
    <property type="project" value="TreeGrafter"/>
</dbReference>
<evidence type="ECO:0000256" key="2">
    <source>
        <dbReference type="ARBA" id="ARBA00008639"/>
    </source>
</evidence>
<dbReference type="PANTHER" id="PTHR43780:SF2">
    <property type="entry name" value="1-AMINOCYCLOPROPANE-1-CARBOXYLATE DEAMINASE-RELATED"/>
    <property type="match status" value="1"/>
</dbReference>
<evidence type="ECO:0000259" key="6">
    <source>
        <dbReference type="Pfam" id="PF00291"/>
    </source>
</evidence>
<comment type="cofactor">
    <cofactor evidence="1">
        <name>pyridoxal 5'-phosphate</name>
        <dbReference type="ChEBI" id="CHEBI:597326"/>
    </cofactor>
</comment>
<gene>
    <name evidence="7" type="ORF">CPY51_09450</name>
</gene>
<dbReference type="SUPFAM" id="SSF53686">
    <property type="entry name" value="Tryptophan synthase beta subunit-like PLP-dependent enzymes"/>
    <property type="match status" value="1"/>
</dbReference>
<dbReference type="InterPro" id="IPR001926">
    <property type="entry name" value="TrpB-like_PALP"/>
</dbReference>
<evidence type="ECO:0000256" key="1">
    <source>
        <dbReference type="ARBA" id="ARBA00001933"/>
    </source>
</evidence>
<protein>
    <submittedName>
        <fullName evidence="7">D-cysteine desulfhydrase</fullName>
    </submittedName>
</protein>
<name>A0A2W4EWB9_9HYPH</name>
<sequence>MLDPDLLNRFPRVRLMQGPTPIQHLSRLEQVLGDAQKGVSIWAKRDDLMELGGGGNKLRKLEFLLGQAMAEGCDTLVVTGGVQSNFARLAAAACARTGFACEVVLAQMVPRETEIYQANGNVVLDRLFGARVHILEAGDDAGGFALSRASEIAASGGKAFIGTLGGSTPVGALGYVDCAFEIAAQSTEMDIVFQQIVVPNGSGGMHAGLLAGEVVAGRDPSRIRAHTVLSPADACLAATVDKVNAVFKLLESKDCIQAEHLKISGTQLGGGYGMPTSDMVEAIRIVGRSEGLLLDPVYGGKAFAGLLSDIENEVIAPGSNVLFLMTGGSPGLYAYADALNSK</sequence>
<reference evidence="7 8" key="1">
    <citation type="journal article" date="2018" name="Sci. Rep.">
        <title>Rhizobium tumorigenes sp. nov., a novel plant tumorigenic bacterium isolated from cane gall tumors on thornless blackberry.</title>
        <authorList>
            <person name="Kuzmanovi N."/>
            <person name="Smalla K."/>
            <person name="Gronow S."/>
            <person name="PuBawska J."/>
        </authorList>
    </citation>
    <scope>NUCLEOTIDE SEQUENCE [LARGE SCALE GENOMIC DNA]</scope>
    <source>
        <strain evidence="7 8">CCBAU 85046</strain>
    </source>
</reference>
<evidence type="ECO:0000256" key="3">
    <source>
        <dbReference type="ARBA" id="ARBA00022898"/>
    </source>
</evidence>
<feature type="modified residue" description="N6-(pyridoxal phosphate)lysine" evidence="5">
    <location>
        <position position="57"/>
    </location>
</feature>
<dbReference type="InterPro" id="IPR027278">
    <property type="entry name" value="ACCD_DCysDesulf"/>
</dbReference>
<keyword evidence="3 5" id="KW-0663">Pyridoxal phosphate</keyword>
<dbReference type="Gene3D" id="3.40.50.1100">
    <property type="match status" value="2"/>
</dbReference>
<evidence type="ECO:0000256" key="4">
    <source>
        <dbReference type="PIRSR" id="PIRSR006278-1"/>
    </source>
</evidence>
<dbReference type="InterPro" id="IPR036052">
    <property type="entry name" value="TrpB-like_PALP_sf"/>
</dbReference>